<feature type="domain" description="DUF6866" evidence="2">
    <location>
        <begin position="169"/>
        <end position="344"/>
    </location>
</feature>
<dbReference type="Proteomes" id="UP000288178">
    <property type="component" value="Unassembled WGS sequence"/>
</dbReference>
<dbReference type="AlphaFoldDB" id="A0A3S2TN01"/>
<dbReference type="Pfam" id="PF21739">
    <property type="entry name" value="DUF6866_N"/>
    <property type="match status" value="1"/>
</dbReference>
<dbReference type="NCBIfam" id="NF045620">
    <property type="entry name" value="Sfum_1244_fam"/>
    <property type="match status" value="1"/>
</dbReference>
<evidence type="ECO:0000259" key="1">
    <source>
        <dbReference type="Pfam" id="PF21739"/>
    </source>
</evidence>
<reference evidence="3 4" key="1">
    <citation type="submission" date="2019-01" db="EMBL/GenBank/DDBJ databases">
        <authorList>
            <person name="Chen W.-M."/>
        </authorList>
    </citation>
    <scope>NUCLEOTIDE SEQUENCE [LARGE SCALE GENOMIC DNA]</scope>
    <source>
        <strain evidence="3 4">ICH-3</strain>
    </source>
</reference>
<organism evidence="3 4">
    <name type="scientific">Rubrivivax albus</name>
    <dbReference type="NCBI Taxonomy" id="2499835"/>
    <lineage>
        <taxon>Bacteria</taxon>
        <taxon>Pseudomonadati</taxon>
        <taxon>Pseudomonadota</taxon>
        <taxon>Betaproteobacteria</taxon>
        <taxon>Burkholderiales</taxon>
        <taxon>Sphaerotilaceae</taxon>
        <taxon>Rubrivivax</taxon>
    </lineage>
</organism>
<dbReference type="EMBL" id="SACT01000002">
    <property type="protein sequence ID" value="RVT52380.1"/>
    <property type="molecule type" value="Genomic_DNA"/>
</dbReference>
<dbReference type="OrthoDB" id="9777679at2"/>
<dbReference type="RefSeq" id="WP_128197626.1">
    <property type="nucleotide sequence ID" value="NZ_SACT01000002.1"/>
</dbReference>
<protein>
    <submittedName>
        <fullName evidence="3">Uncharacterized protein</fullName>
    </submittedName>
</protein>
<evidence type="ECO:0000313" key="3">
    <source>
        <dbReference type="EMBL" id="RVT52380.1"/>
    </source>
</evidence>
<accession>A0A3S2TN01</accession>
<evidence type="ECO:0000313" key="4">
    <source>
        <dbReference type="Proteomes" id="UP000288178"/>
    </source>
</evidence>
<name>A0A3S2TN01_9BURK</name>
<proteinExistence type="predicted"/>
<evidence type="ECO:0000259" key="2">
    <source>
        <dbReference type="Pfam" id="PF21740"/>
    </source>
</evidence>
<sequence>MTPARVEALRQAVQHNCDIADARHAADLPLCQFLLQMRELYRWRQGLDFATVPPRAALGAWLAERERAWDALEAEAFVPLPVGPAPGAELDPFDLDAINDHLVPHGWVYGAGHVDAGRPGFFLAELLRHEAGPPVVQHCGHELARGLFAPPAALQGGHTIVLRRDALARWLWMLWEGFALQRPAGAFAVLMQRHGARDTAGFIVALPALTDVAARVTLWHERGETAAAMLLEPGWAALRQSMTDRRANLQLRALRDLIADARVTLPALLDADDADGLHFWFATFEGLRTHACPDWREAYTAWCAGDGGDALRAACAGAAPQLVAQAQALLASGTDLAAVMARLQAVFAPR</sequence>
<dbReference type="Pfam" id="PF21740">
    <property type="entry name" value="DUF6866_C"/>
    <property type="match status" value="1"/>
</dbReference>
<dbReference type="InterPro" id="IPR054640">
    <property type="entry name" value="Sfum_1244-like"/>
</dbReference>
<dbReference type="InterPro" id="IPR049200">
    <property type="entry name" value="DUF6866_C"/>
</dbReference>
<dbReference type="InterPro" id="IPR049199">
    <property type="entry name" value="DUF6866_N"/>
</dbReference>
<feature type="domain" description="DUF6866" evidence="1">
    <location>
        <begin position="9"/>
        <end position="163"/>
    </location>
</feature>
<gene>
    <name evidence="3" type="ORF">ENE75_08035</name>
</gene>
<comment type="caution">
    <text evidence="3">The sequence shown here is derived from an EMBL/GenBank/DDBJ whole genome shotgun (WGS) entry which is preliminary data.</text>
</comment>
<keyword evidence="4" id="KW-1185">Reference proteome</keyword>